<dbReference type="Proteomes" id="UP000078397">
    <property type="component" value="Unassembled WGS sequence"/>
</dbReference>
<sequence>MTNFNSIFAAYAAITTTNAQLITPTDLPAISHNFHLIAHVKSPNVTQFTAGIENWQVISLPGSGCHEPLILRKPADNGTDAGTTFWFNPETTGVAYGDGQDMKSLSIPRGGHGERALSMDCSKGTSEVGVASVDDGPQLVYRNNATFYVCPRRIRSQAVAQLLYREGEEPLPYMCADVVLFAKRARGKRRGDGSAVVCCTDVRDGVCVLPIRP</sequence>
<dbReference type="OrthoDB" id="4960213at2759"/>
<dbReference type="GeneID" id="28849364"/>
<proteinExistence type="predicted"/>
<gene>
    <name evidence="2" type="ORF">VFPPC_06322</name>
</gene>
<dbReference type="Pfam" id="PF25484">
    <property type="entry name" value="DUF7907"/>
    <property type="match status" value="1"/>
</dbReference>
<reference evidence="2 3" key="1">
    <citation type="journal article" date="2016" name="PLoS Pathog.">
        <title>Biosynthesis of antibiotic leucinostatins in bio-control fungus Purpureocillium lilacinum and their inhibition on phytophthora revealed by genome mining.</title>
        <authorList>
            <person name="Wang G."/>
            <person name="Liu Z."/>
            <person name="Lin R."/>
            <person name="Li E."/>
            <person name="Mao Z."/>
            <person name="Ling J."/>
            <person name="Yang Y."/>
            <person name="Yin W.B."/>
            <person name="Xie B."/>
        </authorList>
    </citation>
    <scope>NUCLEOTIDE SEQUENCE [LARGE SCALE GENOMIC DNA]</scope>
    <source>
        <strain evidence="2">170</strain>
    </source>
</reference>
<keyword evidence="3" id="KW-1185">Reference proteome</keyword>
<feature type="domain" description="DUF7907" evidence="1">
    <location>
        <begin position="31"/>
        <end position="182"/>
    </location>
</feature>
<dbReference type="RefSeq" id="XP_018142479.1">
    <property type="nucleotide sequence ID" value="XM_018285370.1"/>
</dbReference>
<organism evidence="2 3">
    <name type="scientific">Pochonia chlamydosporia 170</name>
    <dbReference type="NCBI Taxonomy" id="1380566"/>
    <lineage>
        <taxon>Eukaryota</taxon>
        <taxon>Fungi</taxon>
        <taxon>Dikarya</taxon>
        <taxon>Ascomycota</taxon>
        <taxon>Pezizomycotina</taxon>
        <taxon>Sordariomycetes</taxon>
        <taxon>Hypocreomycetidae</taxon>
        <taxon>Hypocreales</taxon>
        <taxon>Clavicipitaceae</taxon>
        <taxon>Pochonia</taxon>
    </lineage>
</organism>
<dbReference type="EMBL" id="LSBJ02000005">
    <property type="protein sequence ID" value="OAQ65165.1"/>
    <property type="molecule type" value="Genomic_DNA"/>
</dbReference>
<name>A0A179FHR0_METCM</name>
<accession>A0A179FHR0</accession>
<dbReference type="InterPro" id="IPR057229">
    <property type="entry name" value="DUF7907"/>
</dbReference>
<evidence type="ECO:0000259" key="1">
    <source>
        <dbReference type="Pfam" id="PF25484"/>
    </source>
</evidence>
<comment type="caution">
    <text evidence="2">The sequence shown here is derived from an EMBL/GenBank/DDBJ whole genome shotgun (WGS) entry which is preliminary data.</text>
</comment>
<dbReference type="AlphaFoldDB" id="A0A179FHR0"/>
<evidence type="ECO:0000313" key="3">
    <source>
        <dbReference type="Proteomes" id="UP000078397"/>
    </source>
</evidence>
<evidence type="ECO:0000313" key="2">
    <source>
        <dbReference type="EMBL" id="OAQ65165.1"/>
    </source>
</evidence>
<protein>
    <recommendedName>
        <fullName evidence="1">DUF7907 domain-containing protein</fullName>
    </recommendedName>
</protein>
<dbReference type="KEGG" id="pchm:VFPPC_06322"/>